<reference evidence="1" key="1">
    <citation type="journal article" date="2015" name="Nature">
        <title>Complex archaea that bridge the gap between prokaryotes and eukaryotes.</title>
        <authorList>
            <person name="Spang A."/>
            <person name="Saw J.H."/>
            <person name="Jorgensen S.L."/>
            <person name="Zaremba-Niedzwiedzka K."/>
            <person name="Martijn J."/>
            <person name="Lind A.E."/>
            <person name="van Eijk R."/>
            <person name="Schleper C."/>
            <person name="Guy L."/>
            <person name="Ettema T.J."/>
        </authorList>
    </citation>
    <scope>NUCLEOTIDE SEQUENCE</scope>
</reference>
<organism evidence="1">
    <name type="scientific">marine sediment metagenome</name>
    <dbReference type="NCBI Taxonomy" id="412755"/>
    <lineage>
        <taxon>unclassified sequences</taxon>
        <taxon>metagenomes</taxon>
        <taxon>ecological metagenomes</taxon>
    </lineage>
</organism>
<accession>A0A0F8W8D5</accession>
<name>A0A0F8W8D5_9ZZZZ</name>
<feature type="non-terminal residue" evidence="1">
    <location>
        <position position="47"/>
    </location>
</feature>
<comment type="caution">
    <text evidence="1">The sequence shown here is derived from an EMBL/GenBank/DDBJ whole genome shotgun (WGS) entry which is preliminary data.</text>
</comment>
<gene>
    <name evidence="1" type="ORF">LCGC14_3100630</name>
</gene>
<proteinExistence type="predicted"/>
<dbReference type="EMBL" id="LAZR01066800">
    <property type="protein sequence ID" value="KKK52858.1"/>
    <property type="molecule type" value="Genomic_DNA"/>
</dbReference>
<evidence type="ECO:0000313" key="1">
    <source>
        <dbReference type="EMBL" id="KKK52858.1"/>
    </source>
</evidence>
<dbReference type="AlphaFoldDB" id="A0A0F8W8D5"/>
<sequence>MSVVIVEGYTEESVQRVVDQLVELVRKEREVVYWKDGTTDFDGADKG</sequence>
<protein>
    <submittedName>
        <fullName evidence="1">Uncharacterized protein</fullName>
    </submittedName>
</protein>